<proteinExistence type="predicted"/>
<accession>A0A1M4TYH8</accession>
<dbReference type="AlphaFoldDB" id="A0A1M4TYH8"/>
<dbReference type="Proteomes" id="UP000184480">
    <property type="component" value="Unassembled WGS sequence"/>
</dbReference>
<protein>
    <submittedName>
        <fullName evidence="1">Uncharacterized protein</fullName>
    </submittedName>
</protein>
<dbReference type="STRING" id="1346286.SAMN05444362_101456"/>
<reference evidence="2" key="1">
    <citation type="submission" date="2016-11" db="EMBL/GenBank/DDBJ databases">
        <authorList>
            <person name="Varghese N."/>
            <person name="Submissions S."/>
        </authorList>
    </citation>
    <scope>NUCLEOTIDE SEQUENCE [LARGE SCALE GENOMIC DNA]</scope>
    <source>
        <strain evidence="2">DSM 27370</strain>
    </source>
</reference>
<dbReference type="EMBL" id="FQUC01000001">
    <property type="protein sequence ID" value="SHE49562.1"/>
    <property type="molecule type" value="Genomic_DNA"/>
</dbReference>
<gene>
    <name evidence="1" type="ORF">SAMN05444362_101456</name>
</gene>
<sequence length="126" mass="14042">MFVLFLVIFAKNKYLMRLLTILLSISLASFLYACSGPSIEEDARSAADLSRISNQCAIENDMTGAGKAYSEAQAIMEKYKNLGKFEEFYEIYNSYLQESARVEDAKLEEEADAALAEPAGTTNEKK</sequence>
<keyword evidence="2" id="KW-1185">Reference proteome</keyword>
<organism evidence="1 2">
    <name type="scientific">Dysgonomonas macrotermitis</name>
    <dbReference type="NCBI Taxonomy" id="1346286"/>
    <lineage>
        <taxon>Bacteria</taxon>
        <taxon>Pseudomonadati</taxon>
        <taxon>Bacteroidota</taxon>
        <taxon>Bacteroidia</taxon>
        <taxon>Bacteroidales</taxon>
        <taxon>Dysgonomonadaceae</taxon>
        <taxon>Dysgonomonas</taxon>
    </lineage>
</organism>
<evidence type="ECO:0000313" key="2">
    <source>
        <dbReference type="Proteomes" id="UP000184480"/>
    </source>
</evidence>
<evidence type="ECO:0000313" key="1">
    <source>
        <dbReference type="EMBL" id="SHE49562.1"/>
    </source>
</evidence>
<name>A0A1M4TYH8_9BACT</name>